<keyword evidence="1" id="KW-1133">Transmembrane helix</keyword>
<reference evidence="2 3" key="1">
    <citation type="submission" date="2009-01" db="EMBL/GenBank/DDBJ databases">
        <title>Complete sequence of Geobacter sp. FRC-32.</title>
        <authorList>
            <consortium name="US DOE Joint Genome Institute"/>
            <person name="Lucas S."/>
            <person name="Copeland A."/>
            <person name="Lapidus A."/>
            <person name="Glavina del Rio T."/>
            <person name="Dalin E."/>
            <person name="Tice H."/>
            <person name="Bruce D."/>
            <person name="Goodwin L."/>
            <person name="Pitluck S."/>
            <person name="Saunders E."/>
            <person name="Brettin T."/>
            <person name="Detter J.C."/>
            <person name="Han C."/>
            <person name="Larimer F."/>
            <person name="Land M."/>
            <person name="Hauser L."/>
            <person name="Kyrpides N."/>
            <person name="Ovchinnikova G."/>
            <person name="Kostka J."/>
            <person name="Richardson P."/>
        </authorList>
    </citation>
    <scope>NUCLEOTIDE SEQUENCE [LARGE SCALE GENOMIC DNA]</scope>
    <source>
        <strain evidence="3">DSM 22248 / JCM 15807 / FRC-32</strain>
    </source>
</reference>
<evidence type="ECO:0000256" key="1">
    <source>
        <dbReference type="SAM" id="Phobius"/>
    </source>
</evidence>
<keyword evidence="1" id="KW-0812">Transmembrane</keyword>
<proteinExistence type="predicted"/>
<evidence type="ECO:0000313" key="3">
    <source>
        <dbReference type="Proteomes" id="UP000007721"/>
    </source>
</evidence>
<dbReference type="KEGG" id="geo:Geob_3232"/>
<keyword evidence="3" id="KW-1185">Reference proteome</keyword>
<dbReference type="EMBL" id="CP001390">
    <property type="protein sequence ID" value="ACM21575.1"/>
    <property type="molecule type" value="Genomic_DNA"/>
</dbReference>
<sequence length="145" mass="16360">MRKKVRKELDDKSRQCREASTSTILKPTVVVETTDAYEFTAAIKLLEKEGIPFCTEKEYTDDLVEGRSFLGPYAWKIIVEDELRQKATRLIDEGGVSVVIDAPDEGDETTIERGLGKKDTSYWIAIFYCGLGLLSLGMLLKNLFD</sequence>
<dbReference type="AlphaFoldDB" id="B9M4C0"/>
<feature type="transmembrane region" description="Helical" evidence="1">
    <location>
        <begin position="122"/>
        <end position="140"/>
    </location>
</feature>
<organism evidence="2 3">
    <name type="scientific">Geotalea daltonii (strain DSM 22248 / JCM 15807 / FRC-32)</name>
    <name type="common">Geobacter daltonii</name>
    <dbReference type="NCBI Taxonomy" id="316067"/>
    <lineage>
        <taxon>Bacteria</taxon>
        <taxon>Pseudomonadati</taxon>
        <taxon>Thermodesulfobacteriota</taxon>
        <taxon>Desulfuromonadia</taxon>
        <taxon>Geobacterales</taxon>
        <taxon>Geobacteraceae</taxon>
        <taxon>Geotalea</taxon>
    </lineage>
</organism>
<accession>B9M4C0</accession>
<dbReference type="RefSeq" id="WP_012648303.1">
    <property type="nucleotide sequence ID" value="NC_011979.1"/>
</dbReference>
<gene>
    <name evidence="2" type="ordered locus">Geob_3232</name>
</gene>
<dbReference type="Proteomes" id="UP000007721">
    <property type="component" value="Chromosome"/>
</dbReference>
<evidence type="ECO:0000313" key="2">
    <source>
        <dbReference type="EMBL" id="ACM21575.1"/>
    </source>
</evidence>
<protein>
    <submittedName>
        <fullName evidence="2">Uncharacterized protein</fullName>
    </submittedName>
</protein>
<dbReference type="HOGENOM" id="CLU_1784081_0_0_7"/>
<keyword evidence="1" id="KW-0472">Membrane</keyword>
<name>B9M4C0_GEODF</name>